<proteinExistence type="inferred from homology"/>
<comment type="similarity">
    <text evidence="2 6">Belongs to the SURF1 family.</text>
</comment>
<evidence type="ECO:0000256" key="7">
    <source>
        <dbReference type="SAM" id="MobiDB-lite"/>
    </source>
</evidence>
<evidence type="ECO:0000256" key="1">
    <source>
        <dbReference type="ARBA" id="ARBA00004370"/>
    </source>
</evidence>
<dbReference type="PANTHER" id="PTHR23427:SF2">
    <property type="entry name" value="SURFEIT LOCUS PROTEIN 1"/>
    <property type="match status" value="1"/>
</dbReference>
<evidence type="ECO:0000256" key="5">
    <source>
        <dbReference type="ARBA" id="ARBA00023136"/>
    </source>
</evidence>
<comment type="caution">
    <text evidence="8">The sequence shown here is derived from an EMBL/GenBank/DDBJ whole genome shotgun (WGS) entry which is preliminary data.</text>
</comment>
<accession>A0ABS9TYL5</accession>
<dbReference type="RefSeq" id="WP_241052586.1">
    <property type="nucleotide sequence ID" value="NZ_JAKZBV010000001.1"/>
</dbReference>
<dbReference type="Pfam" id="PF02104">
    <property type="entry name" value="SURF1"/>
    <property type="match status" value="1"/>
</dbReference>
<evidence type="ECO:0000313" key="8">
    <source>
        <dbReference type="EMBL" id="MCH6469436.1"/>
    </source>
</evidence>
<evidence type="ECO:0000256" key="2">
    <source>
        <dbReference type="ARBA" id="ARBA00007165"/>
    </source>
</evidence>
<keyword evidence="5 6" id="KW-0472">Membrane</keyword>
<evidence type="ECO:0000256" key="4">
    <source>
        <dbReference type="ARBA" id="ARBA00022989"/>
    </source>
</evidence>
<evidence type="ECO:0000313" key="9">
    <source>
        <dbReference type="Proteomes" id="UP001202922"/>
    </source>
</evidence>
<reference evidence="8 9" key="1">
    <citation type="submission" date="2022-03" db="EMBL/GenBank/DDBJ databases">
        <title>Sinomonas sp. isolated from a soil.</title>
        <authorList>
            <person name="Han J."/>
            <person name="Kim D.-U."/>
        </authorList>
    </citation>
    <scope>NUCLEOTIDE SEQUENCE [LARGE SCALE GENOMIC DNA]</scope>
    <source>
        <strain evidence="8 9">5-5</strain>
    </source>
</reference>
<keyword evidence="6" id="KW-1003">Cell membrane</keyword>
<keyword evidence="3 6" id="KW-0812">Transmembrane</keyword>
<dbReference type="InterPro" id="IPR002994">
    <property type="entry name" value="Surf1/Shy1"/>
</dbReference>
<keyword evidence="9" id="KW-1185">Reference proteome</keyword>
<comment type="caution">
    <text evidence="6">Lacks conserved residue(s) required for the propagation of feature annotation.</text>
</comment>
<evidence type="ECO:0000256" key="6">
    <source>
        <dbReference type="RuleBase" id="RU363076"/>
    </source>
</evidence>
<feature type="region of interest" description="Disordered" evidence="7">
    <location>
        <begin position="254"/>
        <end position="286"/>
    </location>
</feature>
<protein>
    <recommendedName>
        <fullName evidence="6">SURF1-like protein</fullName>
    </recommendedName>
</protein>
<dbReference type="PROSITE" id="PS50895">
    <property type="entry name" value="SURF1"/>
    <property type="match status" value="1"/>
</dbReference>
<sequence length="286" mass="30572">MLRTALKPRWILALIGALAVSGVFVLLSQWQFSRSTSDAPPVVTTTETPQALTKTIQPATDFPATAADQMITATGHYDASKQVLVGNRLLNGVSGWWVVTAFVVDGAPPVGGEHTVVIPVARGWLAEASQVQAPPSGQVHLTGRLEPSEAPQANKNPAPGQASMVAVPELINMWDVPSYTGFVGPTHEVTAAGDQSASAIPGVLKPLNIPPQPKSTPVNWLNIFYAVEWVVFAGFAIFLWWRLVRDEYERELEARADYESASPEPTPPGQSSPDGEHLPSDTGGKP</sequence>
<name>A0ABS9TYL5_9MICC</name>
<dbReference type="PANTHER" id="PTHR23427">
    <property type="entry name" value="SURFEIT LOCUS PROTEIN"/>
    <property type="match status" value="1"/>
</dbReference>
<dbReference type="CDD" id="cd06662">
    <property type="entry name" value="SURF1"/>
    <property type="match status" value="1"/>
</dbReference>
<keyword evidence="4 6" id="KW-1133">Transmembrane helix</keyword>
<evidence type="ECO:0000256" key="3">
    <source>
        <dbReference type="ARBA" id="ARBA00022692"/>
    </source>
</evidence>
<dbReference type="Proteomes" id="UP001202922">
    <property type="component" value="Unassembled WGS sequence"/>
</dbReference>
<gene>
    <name evidence="8" type="ORF">L0M17_05420</name>
</gene>
<comment type="subcellular location">
    <subcellularLocation>
        <location evidence="6">Cell membrane</location>
        <topology evidence="6">Multi-pass membrane protein</topology>
    </subcellularLocation>
    <subcellularLocation>
        <location evidence="1">Membrane</location>
    </subcellularLocation>
</comment>
<dbReference type="EMBL" id="JAKZBV010000001">
    <property type="protein sequence ID" value="MCH6469436.1"/>
    <property type="molecule type" value="Genomic_DNA"/>
</dbReference>
<dbReference type="InterPro" id="IPR045214">
    <property type="entry name" value="Surf1/Surf4"/>
</dbReference>
<feature type="transmembrane region" description="Helical" evidence="6">
    <location>
        <begin position="220"/>
        <end position="241"/>
    </location>
</feature>
<organism evidence="8 9">
    <name type="scientific">Sinomonas terrae</name>
    <dbReference type="NCBI Taxonomy" id="2908838"/>
    <lineage>
        <taxon>Bacteria</taxon>
        <taxon>Bacillati</taxon>
        <taxon>Actinomycetota</taxon>
        <taxon>Actinomycetes</taxon>
        <taxon>Micrococcales</taxon>
        <taxon>Micrococcaceae</taxon>
        <taxon>Sinomonas</taxon>
    </lineage>
</organism>